<reference evidence="1" key="1">
    <citation type="submission" date="2021-03" db="UniProtKB">
        <authorList>
            <consortium name="EnsemblPlants"/>
        </authorList>
    </citation>
    <scope>IDENTIFICATION</scope>
</reference>
<protein>
    <submittedName>
        <fullName evidence="1">Uncharacterized protein</fullName>
    </submittedName>
</protein>
<sequence length="112" mass="12836">MFGKQGWCLLTNPSSLVARVFQAMYYPLRTFLDVELGSNPSYAWRSVFEAQDVVKIGARYRVGSELLEDLFVLRDVELIRSIPLPLTPEVDTLFWDFDAYGGYSVKSVYRAL</sequence>
<accession>A0A803QSK3</accession>
<evidence type="ECO:0000313" key="1">
    <source>
        <dbReference type="EnsemblPlants" id="cds.evm.model.ctgX6.5"/>
    </source>
</evidence>
<evidence type="ECO:0000313" key="2">
    <source>
        <dbReference type="Proteomes" id="UP000596661"/>
    </source>
</evidence>
<dbReference type="AlphaFoldDB" id="A0A803QSK3"/>
<organism evidence="1 2">
    <name type="scientific">Cannabis sativa</name>
    <name type="common">Hemp</name>
    <name type="synonym">Marijuana</name>
    <dbReference type="NCBI Taxonomy" id="3483"/>
    <lineage>
        <taxon>Eukaryota</taxon>
        <taxon>Viridiplantae</taxon>
        <taxon>Streptophyta</taxon>
        <taxon>Embryophyta</taxon>
        <taxon>Tracheophyta</taxon>
        <taxon>Spermatophyta</taxon>
        <taxon>Magnoliopsida</taxon>
        <taxon>eudicotyledons</taxon>
        <taxon>Gunneridae</taxon>
        <taxon>Pentapetalae</taxon>
        <taxon>rosids</taxon>
        <taxon>fabids</taxon>
        <taxon>Rosales</taxon>
        <taxon>Cannabaceae</taxon>
        <taxon>Cannabis</taxon>
    </lineage>
</organism>
<dbReference type="Proteomes" id="UP000596661">
    <property type="component" value="Unassembled WGS sequence"/>
</dbReference>
<dbReference type="EnsemblPlants" id="evm.model.ctgX6.5">
    <property type="protein sequence ID" value="cds.evm.model.ctgX6.5"/>
    <property type="gene ID" value="evm.TU.ctgX6.5"/>
</dbReference>
<keyword evidence="2" id="KW-1185">Reference proteome</keyword>
<proteinExistence type="predicted"/>
<dbReference type="Gramene" id="evm.model.ctgX6.5">
    <property type="protein sequence ID" value="cds.evm.model.ctgX6.5"/>
    <property type="gene ID" value="evm.TU.ctgX6.5"/>
</dbReference>
<name>A0A803QSK3_CANSA</name>